<dbReference type="PANTHER" id="PTHR22936">
    <property type="entry name" value="RHOMBOID-RELATED"/>
    <property type="match status" value="1"/>
</dbReference>
<feature type="transmembrane region" description="Helical" evidence="10">
    <location>
        <begin position="394"/>
        <end position="416"/>
    </location>
</feature>
<feature type="transmembrane region" description="Helical" evidence="10">
    <location>
        <begin position="272"/>
        <end position="290"/>
    </location>
</feature>
<feature type="domain" description="Peptidase S54 rhomboid" evidence="11">
    <location>
        <begin position="230"/>
        <end position="366"/>
    </location>
</feature>
<feature type="transmembrane region" description="Helical" evidence="10">
    <location>
        <begin position="324"/>
        <end position="343"/>
    </location>
</feature>
<dbReference type="SUPFAM" id="SSF144091">
    <property type="entry name" value="Rhomboid-like"/>
    <property type="match status" value="1"/>
</dbReference>
<comment type="similarity">
    <text evidence="3 10">Belongs to the peptidase S54 family.</text>
</comment>
<feature type="transmembrane region" description="Helical" evidence="10">
    <location>
        <begin position="296"/>
        <end position="317"/>
    </location>
</feature>
<dbReference type="GO" id="GO:0004252">
    <property type="term" value="F:serine-type endopeptidase activity"/>
    <property type="evidence" value="ECO:0007669"/>
    <property type="project" value="InterPro"/>
</dbReference>
<keyword evidence="8 10" id="KW-1133">Transmembrane helix</keyword>
<sequence length="443" mass="50208">MRRCYDLQKAEAEVDLLGDQVEALLGLLEKIYITLNHYSPVLQHYFGRWRTPQQEGSTEKVICREGERSFLASEKSLERAKMASNDLESRGRAKNRGNNNPSPYYSSSYYNENSEKKWKSWLIPMFVVANVAVFIIAMYINNCPRTNSGFQGNCVAKFLGRLSFQPLRENPLFGPSSSTFKWKSCRIWALLVSHEDAKKKSIKTDFEFYPYLCRLEKLGALEWNKVVHRHQGWRLVTCIWLHAGIIHLVANMVSLVFIGIRLEQQFGFVRIGVVYLWSGFGGSILSSLFIQNNISVGASGALFGLLGAMLSELITNWSIYTDKAAALFTLVAIIAINLAIGILPHVDNFAHIGGFMSGFLFGFVMLLRPQFGWVAHRNLPANVRAKPKYKAYQYILWLVALVLLIVGFTGGMVMLFRGENGNKHCSWCHYLSCVPTSRWKCGN</sequence>
<reference evidence="12 13" key="1">
    <citation type="submission" date="2020-04" db="EMBL/GenBank/DDBJ databases">
        <title>Plant Genome Project.</title>
        <authorList>
            <person name="Zhang R.-G."/>
        </authorList>
    </citation>
    <scope>NUCLEOTIDE SEQUENCE [LARGE SCALE GENOMIC DNA]</scope>
    <source>
        <strain evidence="12">YNK0</strain>
        <tissue evidence="12">Leaf</tissue>
    </source>
</reference>
<name>A0A834ZS78_TETSI</name>
<feature type="transmembrane region" description="Helical" evidence="10">
    <location>
        <begin position="349"/>
        <end position="367"/>
    </location>
</feature>
<evidence type="ECO:0000313" key="12">
    <source>
        <dbReference type="EMBL" id="KAF8413114.1"/>
    </source>
</evidence>
<evidence type="ECO:0000256" key="7">
    <source>
        <dbReference type="ARBA" id="ARBA00022825"/>
    </source>
</evidence>
<keyword evidence="6 10" id="KW-0378">Hydrolase</keyword>
<keyword evidence="13" id="KW-1185">Reference proteome</keyword>
<keyword evidence="9 10" id="KW-0472">Membrane</keyword>
<dbReference type="InterPro" id="IPR002610">
    <property type="entry name" value="Peptidase_S54_rhomboid-like"/>
</dbReference>
<evidence type="ECO:0000256" key="10">
    <source>
        <dbReference type="RuleBase" id="RU362115"/>
    </source>
</evidence>
<dbReference type="Gene3D" id="1.20.1540.10">
    <property type="entry name" value="Rhomboid-like"/>
    <property type="match status" value="1"/>
</dbReference>
<dbReference type="InterPro" id="IPR022764">
    <property type="entry name" value="Peptidase_S54_rhomboid_dom"/>
</dbReference>
<evidence type="ECO:0000256" key="1">
    <source>
        <dbReference type="ARBA" id="ARBA00000156"/>
    </source>
</evidence>
<evidence type="ECO:0000256" key="9">
    <source>
        <dbReference type="ARBA" id="ARBA00023136"/>
    </source>
</evidence>
<dbReference type="GO" id="GO:0016020">
    <property type="term" value="C:membrane"/>
    <property type="evidence" value="ECO:0007669"/>
    <property type="project" value="UniProtKB-SubCell"/>
</dbReference>
<evidence type="ECO:0000256" key="4">
    <source>
        <dbReference type="ARBA" id="ARBA00022670"/>
    </source>
</evidence>
<comment type="subcellular location">
    <subcellularLocation>
        <location evidence="2 10">Membrane</location>
        <topology evidence="2 10">Multi-pass membrane protein</topology>
    </subcellularLocation>
</comment>
<dbReference type="Pfam" id="PF01694">
    <property type="entry name" value="Rhomboid"/>
    <property type="match status" value="1"/>
</dbReference>
<protein>
    <recommendedName>
        <fullName evidence="10">RHOMBOID-like protein</fullName>
        <ecNumber evidence="10">3.4.21.105</ecNumber>
    </recommendedName>
</protein>
<evidence type="ECO:0000259" key="11">
    <source>
        <dbReference type="Pfam" id="PF01694"/>
    </source>
</evidence>
<evidence type="ECO:0000256" key="2">
    <source>
        <dbReference type="ARBA" id="ARBA00004141"/>
    </source>
</evidence>
<feature type="transmembrane region" description="Helical" evidence="10">
    <location>
        <begin position="121"/>
        <end position="140"/>
    </location>
</feature>
<keyword evidence="5 10" id="KW-0812">Transmembrane</keyword>
<accession>A0A834ZS78</accession>
<dbReference type="GO" id="GO:0006508">
    <property type="term" value="P:proteolysis"/>
    <property type="evidence" value="ECO:0007669"/>
    <property type="project" value="UniProtKB-KW"/>
</dbReference>
<dbReference type="OMA" id="REWVPWF"/>
<dbReference type="PANTHER" id="PTHR22936:SF69">
    <property type="entry name" value="RHOMBOID-LIKE PROTEIN"/>
    <property type="match status" value="1"/>
</dbReference>
<comment type="catalytic activity">
    <reaction evidence="1 10">
        <text>Cleaves type-1 transmembrane domains using a catalytic dyad composed of serine and histidine that are contributed by different transmembrane domains.</text>
        <dbReference type="EC" id="3.4.21.105"/>
    </reaction>
</comment>
<comment type="function">
    <text evidence="10">Serine protease involved in intramembrane proteolysis.</text>
</comment>
<evidence type="ECO:0000256" key="5">
    <source>
        <dbReference type="ARBA" id="ARBA00022692"/>
    </source>
</evidence>
<proteinExistence type="inferred from homology"/>
<dbReference type="EC" id="3.4.21.105" evidence="10"/>
<organism evidence="12 13">
    <name type="scientific">Tetracentron sinense</name>
    <name type="common">Spur-leaf</name>
    <dbReference type="NCBI Taxonomy" id="13715"/>
    <lineage>
        <taxon>Eukaryota</taxon>
        <taxon>Viridiplantae</taxon>
        <taxon>Streptophyta</taxon>
        <taxon>Embryophyta</taxon>
        <taxon>Tracheophyta</taxon>
        <taxon>Spermatophyta</taxon>
        <taxon>Magnoliopsida</taxon>
        <taxon>Trochodendrales</taxon>
        <taxon>Trochodendraceae</taxon>
        <taxon>Tetracentron</taxon>
    </lineage>
</organism>
<evidence type="ECO:0000256" key="8">
    <source>
        <dbReference type="ARBA" id="ARBA00022989"/>
    </source>
</evidence>
<dbReference type="Proteomes" id="UP000655225">
    <property type="component" value="Unassembled WGS sequence"/>
</dbReference>
<comment type="caution">
    <text evidence="12">The sequence shown here is derived from an EMBL/GenBank/DDBJ whole genome shotgun (WGS) entry which is preliminary data.</text>
</comment>
<evidence type="ECO:0000313" key="13">
    <source>
        <dbReference type="Proteomes" id="UP000655225"/>
    </source>
</evidence>
<evidence type="ECO:0000256" key="6">
    <source>
        <dbReference type="ARBA" id="ARBA00022801"/>
    </source>
</evidence>
<dbReference type="InterPro" id="IPR035952">
    <property type="entry name" value="Rhomboid-like_sf"/>
</dbReference>
<gene>
    <name evidence="12" type="ORF">HHK36_001090</name>
</gene>
<keyword evidence="4 10" id="KW-0645">Protease</keyword>
<dbReference type="AlphaFoldDB" id="A0A834ZS78"/>
<dbReference type="OrthoDB" id="418595at2759"/>
<dbReference type="EMBL" id="JABCRI010000001">
    <property type="protein sequence ID" value="KAF8413114.1"/>
    <property type="molecule type" value="Genomic_DNA"/>
</dbReference>
<feature type="transmembrane region" description="Helical" evidence="10">
    <location>
        <begin position="239"/>
        <end position="260"/>
    </location>
</feature>
<evidence type="ECO:0000256" key="3">
    <source>
        <dbReference type="ARBA" id="ARBA00009045"/>
    </source>
</evidence>
<keyword evidence="7 10" id="KW-0720">Serine protease</keyword>